<proteinExistence type="predicted"/>
<protein>
    <recommendedName>
        <fullName evidence="3">Retrotransposon gag domain-containing protein</fullName>
    </recommendedName>
</protein>
<name>A0ABR0R5B0_GOSAR</name>
<accession>A0ABR0R5B0</accession>
<comment type="caution">
    <text evidence="1">The sequence shown here is derived from an EMBL/GenBank/DDBJ whole genome shotgun (WGS) entry which is preliminary data.</text>
</comment>
<organism evidence="1 2">
    <name type="scientific">Gossypium arboreum</name>
    <name type="common">Tree cotton</name>
    <name type="synonym">Gossypium nanking</name>
    <dbReference type="NCBI Taxonomy" id="29729"/>
    <lineage>
        <taxon>Eukaryota</taxon>
        <taxon>Viridiplantae</taxon>
        <taxon>Streptophyta</taxon>
        <taxon>Embryophyta</taxon>
        <taxon>Tracheophyta</taxon>
        <taxon>Spermatophyta</taxon>
        <taxon>Magnoliopsida</taxon>
        <taxon>eudicotyledons</taxon>
        <taxon>Gunneridae</taxon>
        <taxon>Pentapetalae</taxon>
        <taxon>rosids</taxon>
        <taxon>malvids</taxon>
        <taxon>Malvales</taxon>
        <taxon>Malvaceae</taxon>
        <taxon>Malvoideae</taxon>
        <taxon>Gossypium</taxon>
    </lineage>
</organism>
<dbReference type="Proteomes" id="UP001358586">
    <property type="component" value="Chromosome 1"/>
</dbReference>
<evidence type="ECO:0000313" key="2">
    <source>
        <dbReference type="Proteomes" id="UP001358586"/>
    </source>
</evidence>
<evidence type="ECO:0000313" key="1">
    <source>
        <dbReference type="EMBL" id="KAK5846377.1"/>
    </source>
</evidence>
<keyword evidence="2" id="KW-1185">Reference proteome</keyword>
<sequence length="121" mass="14113">MDSDNSGFKDNMNMQDEVPSTQDMDWLFCSNNPLAPEIVAVSLPHDFKVLKDMFEGKRDLQAYLMQYNDYMTVLEASNAAKYKAFSIMLREVPRIGICPSFRARVFRSWCRYFYKDLGPTK</sequence>
<reference evidence="1 2" key="1">
    <citation type="submission" date="2023-03" db="EMBL/GenBank/DDBJ databases">
        <title>WGS of Gossypium arboreum.</title>
        <authorList>
            <person name="Yu D."/>
        </authorList>
    </citation>
    <scope>NUCLEOTIDE SEQUENCE [LARGE SCALE GENOMIC DNA]</scope>
    <source>
        <tissue evidence="1">Leaf</tissue>
    </source>
</reference>
<gene>
    <name evidence="1" type="ORF">PVK06_002663</name>
</gene>
<evidence type="ECO:0008006" key="3">
    <source>
        <dbReference type="Google" id="ProtNLM"/>
    </source>
</evidence>
<dbReference type="EMBL" id="JARKNE010000001">
    <property type="protein sequence ID" value="KAK5846377.1"/>
    <property type="molecule type" value="Genomic_DNA"/>
</dbReference>